<dbReference type="InterPro" id="IPR036291">
    <property type="entry name" value="NAD(P)-bd_dom_sf"/>
</dbReference>
<dbReference type="OrthoDB" id="5786478at2"/>
<dbReference type="KEGG" id="gps:C427_1408"/>
<dbReference type="PRINTS" id="PR00081">
    <property type="entry name" value="GDHRDH"/>
</dbReference>
<evidence type="ECO:0000313" key="2">
    <source>
        <dbReference type="Proteomes" id="UP000011864"/>
    </source>
</evidence>
<dbReference type="InterPro" id="IPR052992">
    <property type="entry name" value="SDR_member_12"/>
</dbReference>
<dbReference type="Pfam" id="PF00106">
    <property type="entry name" value="adh_short"/>
    <property type="match status" value="1"/>
</dbReference>
<gene>
    <name evidence="1" type="ORF">C427_1408</name>
</gene>
<dbReference type="Gene3D" id="3.30.530.20">
    <property type="match status" value="1"/>
</dbReference>
<dbReference type="PATRIC" id="fig|1129794.4.peg.1393"/>
<dbReference type="InterPro" id="IPR019587">
    <property type="entry name" value="Polyketide_cyclase/dehydratase"/>
</dbReference>
<dbReference type="SUPFAM" id="SSF51735">
    <property type="entry name" value="NAD(P)-binding Rossmann-fold domains"/>
    <property type="match status" value="1"/>
</dbReference>
<reference evidence="1 2" key="1">
    <citation type="journal article" date="2013" name="Genome Announc.">
        <title>Complete Genome Sequence of Glaciecola psychrophila Strain 170T.</title>
        <authorList>
            <person name="Yin J."/>
            <person name="Chen J."/>
            <person name="Liu G."/>
            <person name="Yu Y."/>
            <person name="Song L."/>
            <person name="Wang X."/>
            <person name="Qu X."/>
        </authorList>
    </citation>
    <scope>NUCLEOTIDE SEQUENCE [LARGE SCALE GENOMIC DNA]</scope>
    <source>
        <strain evidence="1 2">170</strain>
    </source>
</reference>
<dbReference type="InterPro" id="IPR023393">
    <property type="entry name" value="START-like_dom_sf"/>
</dbReference>
<dbReference type="STRING" id="1129794.C427_1408"/>
<dbReference type="EMBL" id="CP003837">
    <property type="protein sequence ID" value="AGH43517.1"/>
    <property type="molecule type" value="Genomic_DNA"/>
</dbReference>
<dbReference type="Proteomes" id="UP000011864">
    <property type="component" value="Chromosome"/>
</dbReference>
<dbReference type="PANTHER" id="PTHR44656:SF7">
    <property type="entry name" value="DEHYDROGENASE_REDUCTASE SDR FAMILY MEMBER 12"/>
    <property type="match status" value="1"/>
</dbReference>
<dbReference type="eggNOG" id="COG1028">
    <property type="taxonomic scope" value="Bacteria"/>
</dbReference>
<accession>M4RYJ5</accession>
<dbReference type="SUPFAM" id="SSF55961">
    <property type="entry name" value="Bet v1-like"/>
    <property type="match status" value="1"/>
</dbReference>
<name>M4RYJ5_9ALTE</name>
<sequence length="486" mass="54073">MLTMEGNMSKVITLDKTIEVTRKLHEAFAYVSEFSRIEQWDPAVASASKLTTGKPGIGSRYQIDMKAGFSLYYEIIEFEVNKRLLMTVDSTLFTAIEEIVFTTTDTGTKVRYIANFNFPAPIAIISRLNPAVMNWVGNTALEGLRKALEDNFTTPKASNVLAAADKLILPGVWRFTRLGYTSSRKRWNALSAYMYDRHVVITGATSGIGLAAAKQLAELGAELTLVVRDKNKAQQVVRELIEQTGNTRINIELADMSLMKDVHALADRLLKAGNQVDILINNAGALFNPRKQTTEGLEQSFALLLLGPYILTERLHSLLAKSESARVVNVLSGGMYSQKIQVNDLQSQRGEYSGSTAYARAKRGLMILTEEWAKRWQGDDISVNAMHPGWVDTPGVVNALPEFYRVTKCFLRNPEQGADTITWLAAAKEASKVSGKFWLDREQHPSHLSKRTVETAAQRKQLLVALEKLEKTTATTKPKQRKKATS</sequence>
<evidence type="ECO:0000313" key="1">
    <source>
        <dbReference type="EMBL" id="AGH43517.1"/>
    </source>
</evidence>
<dbReference type="Gene3D" id="3.40.50.720">
    <property type="entry name" value="NAD(P)-binding Rossmann-like Domain"/>
    <property type="match status" value="1"/>
</dbReference>
<dbReference type="Pfam" id="PF10604">
    <property type="entry name" value="Polyketide_cyc2"/>
    <property type="match status" value="1"/>
</dbReference>
<dbReference type="AlphaFoldDB" id="M4RYJ5"/>
<dbReference type="HOGENOM" id="CLU_557545_0_0_6"/>
<keyword evidence="2" id="KW-1185">Reference proteome</keyword>
<evidence type="ECO:0008006" key="3">
    <source>
        <dbReference type="Google" id="ProtNLM"/>
    </source>
</evidence>
<protein>
    <recommendedName>
        <fullName evidence="3">Short-chain dehydrogenase/reductase SDR</fullName>
    </recommendedName>
</protein>
<dbReference type="PANTHER" id="PTHR44656">
    <property type="entry name" value="DEHYDROGENASE/REDUCTASE SDR FAMILY MEMBER 12"/>
    <property type="match status" value="1"/>
</dbReference>
<organism evidence="1 2">
    <name type="scientific">Paraglaciecola psychrophila 170</name>
    <dbReference type="NCBI Taxonomy" id="1129794"/>
    <lineage>
        <taxon>Bacteria</taxon>
        <taxon>Pseudomonadati</taxon>
        <taxon>Pseudomonadota</taxon>
        <taxon>Gammaproteobacteria</taxon>
        <taxon>Alteromonadales</taxon>
        <taxon>Alteromonadaceae</taxon>
        <taxon>Paraglaciecola</taxon>
    </lineage>
</organism>
<dbReference type="eggNOG" id="COG3832">
    <property type="taxonomic scope" value="Bacteria"/>
</dbReference>
<dbReference type="InterPro" id="IPR002347">
    <property type="entry name" value="SDR_fam"/>
</dbReference>
<proteinExistence type="predicted"/>